<reference evidence="2" key="1">
    <citation type="submission" date="2023-10" db="EMBL/GenBank/DDBJ databases">
        <title>Chromosome-level genome of the transformable northern wattle, Acacia crassicarpa.</title>
        <authorList>
            <person name="Massaro I."/>
            <person name="Sinha N.R."/>
            <person name="Poethig S."/>
            <person name="Leichty A.R."/>
        </authorList>
    </citation>
    <scope>NUCLEOTIDE SEQUENCE</scope>
    <source>
        <strain evidence="2">Acra3RX</strain>
        <tissue evidence="2">Leaf</tissue>
    </source>
</reference>
<dbReference type="Proteomes" id="UP001293593">
    <property type="component" value="Unassembled WGS sequence"/>
</dbReference>
<organism evidence="2 3">
    <name type="scientific">Acacia crassicarpa</name>
    <name type="common">northern wattle</name>
    <dbReference type="NCBI Taxonomy" id="499986"/>
    <lineage>
        <taxon>Eukaryota</taxon>
        <taxon>Viridiplantae</taxon>
        <taxon>Streptophyta</taxon>
        <taxon>Embryophyta</taxon>
        <taxon>Tracheophyta</taxon>
        <taxon>Spermatophyta</taxon>
        <taxon>Magnoliopsida</taxon>
        <taxon>eudicotyledons</taxon>
        <taxon>Gunneridae</taxon>
        <taxon>Pentapetalae</taxon>
        <taxon>rosids</taxon>
        <taxon>fabids</taxon>
        <taxon>Fabales</taxon>
        <taxon>Fabaceae</taxon>
        <taxon>Caesalpinioideae</taxon>
        <taxon>mimosoid clade</taxon>
        <taxon>Acacieae</taxon>
        <taxon>Acacia</taxon>
    </lineage>
</organism>
<keyword evidence="1" id="KW-1133">Transmembrane helix</keyword>
<keyword evidence="1" id="KW-0472">Membrane</keyword>
<name>A0AAE1TGZ6_9FABA</name>
<evidence type="ECO:0000313" key="2">
    <source>
        <dbReference type="EMBL" id="KAK4284822.1"/>
    </source>
</evidence>
<protein>
    <submittedName>
        <fullName evidence="2">Uncharacterized protein</fullName>
    </submittedName>
</protein>
<dbReference type="AlphaFoldDB" id="A0AAE1TGZ6"/>
<evidence type="ECO:0000256" key="1">
    <source>
        <dbReference type="SAM" id="Phobius"/>
    </source>
</evidence>
<dbReference type="PANTHER" id="PTHR47213:SF1">
    <property type="entry name" value="OS07G0567300 PROTEIN"/>
    <property type="match status" value="1"/>
</dbReference>
<accession>A0AAE1TGZ6</accession>
<proteinExistence type="predicted"/>
<comment type="caution">
    <text evidence="2">The sequence shown here is derived from an EMBL/GenBank/DDBJ whole genome shotgun (WGS) entry which is preliminary data.</text>
</comment>
<dbReference type="InterPro" id="IPR044789">
    <property type="entry name" value="Put_A1-4-GlycosylTfrase_plant"/>
</dbReference>
<dbReference type="PANTHER" id="PTHR47213">
    <property type="entry name" value="OS07G0567300 PROTEIN"/>
    <property type="match status" value="1"/>
</dbReference>
<keyword evidence="3" id="KW-1185">Reference proteome</keyword>
<keyword evidence="1" id="KW-0812">Transmembrane</keyword>
<evidence type="ECO:0000313" key="3">
    <source>
        <dbReference type="Proteomes" id="UP001293593"/>
    </source>
</evidence>
<dbReference type="EMBL" id="JAWXYG010000001">
    <property type="protein sequence ID" value="KAK4284822.1"/>
    <property type="molecule type" value="Genomic_DNA"/>
</dbReference>
<gene>
    <name evidence="2" type="ORF">QN277_001604</name>
</gene>
<sequence length="317" mass="35821">MSGNLRSRRRPPYGTYICAAISSILLMLSVSFLYSTLSHSHPHFRTNLYHRNSRPLHHPVNYDSLLSDSADDNISGNEDKIDVLDVIEEQQEDEDLRNFELEEEDEPFEQIKVSGHLFDHVSGVIRRAYDKRSIEAWEDTQTGFFMGSGVEDRSKAAFGSDDVPVDDLVRTKSIQVTGIEDALLLKVGKRVSPLREGWGDWFDKKADFLRKDKMLKSNVEGLNPLHNPILQDPDGVGVTGLTKGDRSFQKSLIEDFKKVPFPYLGSTETRKTTKLRGNVAKARECDGYETGGKMFPVDDSDVGKCIRKTDEKAQEHP</sequence>
<feature type="transmembrane region" description="Helical" evidence="1">
    <location>
        <begin position="12"/>
        <end position="34"/>
    </location>
</feature>